<feature type="transmembrane region" description="Helical" evidence="2">
    <location>
        <begin position="308"/>
        <end position="327"/>
    </location>
</feature>
<evidence type="ECO:0000256" key="2">
    <source>
        <dbReference type="SAM" id="Phobius"/>
    </source>
</evidence>
<feature type="transmembrane region" description="Helical" evidence="2">
    <location>
        <begin position="164"/>
        <end position="183"/>
    </location>
</feature>
<keyword evidence="2" id="KW-0472">Membrane</keyword>
<keyword evidence="2" id="KW-0812">Transmembrane</keyword>
<protein>
    <recommendedName>
        <fullName evidence="3">Inositolphosphotransferase Aur1/Ipt1 domain-containing protein</fullName>
    </recommendedName>
</protein>
<name>A0ABX6UKH0_9BRAD</name>
<feature type="compositionally biased region" description="Basic and acidic residues" evidence="1">
    <location>
        <begin position="354"/>
        <end position="365"/>
    </location>
</feature>
<dbReference type="EMBL" id="CP030057">
    <property type="protein sequence ID" value="QOZ61816.1"/>
    <property type="molecule type" value="Genomic_DNA"/>
</dbReference>
<organism evidence="4 5">
    <name type="scientific">Bradyrhizobium guangdongense</name>
    <dbReference type="NCBI Taxonomy" id="1325090"/>
    <lineage>
        <taxon>Bacteria</taxon>
        <taxon>Pseudomonadati</taxon>
        <taxon>Pseudomonadota</taxon>
        <taxon>Alphaproteobacteria</taxon>
        <taxon>Hyphomicrobiales</taxon>
        <taxon>Nitrobacteraceae</taxon>
        <taxon>Bradyrhizobium</taxon>
    </lineage>
</organism>
<feature type="compositionally biased region" description="Basic and acidic residues" evidence="1">
    <location>
        <begin position="381"/>
        <end position="398"/>
    </location>
</feature>
<sequence>MPEELWDARWTRSAGSIETWGPVTGKAAIGRLGSRAPHALTQRCSWLVAGLATAFAASLMSTLTVAIDRGSVETSVLSLLFLVAIHLVYGKWCPAPVLSNLGGAVAVLFVSIGMAGIISLVGLRHNAAFIDETLARADQYLGFDTPSMIAWFADHPVCSELLKLAYASSFVQLFGLVVLLSLLRRFDKLWELVFVCSFTIVASTTFSVFWPAIGAFAHYDYAAGILERLPIGAGLYHLPKLEYFRNAALPVVSFANLHGVVTFPSFHCCLALMTVFAATGTRWLFWALVALNVLVLVSALPIGGHYVIDLPAGALLWLAATAAAAMLNKPESARASSGDFQSVSAPASGGRRAFQNEKPRREGRGLRSNPRTSGEPIVETEVSHESCTDDDGIRRRQNDAAASEPDQLISAGHSL</sequence>
<reference evidence="4 5" key="1">
    <citation type="submission" date="2018-06" db="EMBL/GenBank/DDBJ databases">
        <title>Comparative genomics of rhizobia nodulating Arachis hypogaea in China.</title>
        <authorList>
            <person name="Li Y."/>
        </authorList>
    </citation>
    <scope>NUCLEOTIDE SEQUENCE [LARGE SCALE GENOMIC DNA]</scope>
    <source>
        <strain evidence="4 5">CCBAU 51658</strain>
    </source>
</reference>
<accession>A0ABX6UKH0</accession>
<feature type="transmembrane region" description="Helical" evidence="2">
    <location>
        <begin position="72"/>
        <end position="89"/>
    </location>
</feature>
<feature type="transmembrane region" description="Helical" evidence="2">
    <location>
        <begin position="190"/>
        <end position="213"/>
    </location>
</feature>
<feature type="region of interest" description="Disordered" evidence="1">
    <location>
        <begin position="334"/>
        <end position="415"/>
    </location>
</feature>
<evidence type="ECO:0000313" key="5">
    <source>
        <dbReference type="Proteomes" id="UP000593880"/>
    </source>
</evidence>
<keyword evidence="5" id="KW-1185">Reference proteome</keyword>
<feature type="transmembrane region" description="Helical" evidence="2">
    <location>
        <begin position="247"/>
        <end position="276"/>
    </location>
</feature>
<dbReference type="InterPro" id="IPR026841">
    <property type="entry name" value="Aur1/Ipt1"/>
</dbReference>
<feature type="compositionally biased region" description="Polar residues" evidence="1">
    <location>
        <begin position="334"/>
        <end position="345"/>
    </location>
</feature>
<dbReference type="Proteomes" id="UP000593880">
    <property type="component" value="Chromosome"/>
</dbReference>
<keyword evidence="2" id="KW-1133">Transmembrane helix</keyword>
<gene>
    <name evidence="4" type="ORF">XH86_26070</name>
</gene>
<dbReference type="Pfam" id="PF14378">
    <property type="entry name" value="PAP2_3"/>
    <property type="match status" value="1"/>
</dbReference>
<feature type="transmembrane region" description="Helical" evidence="2">
    <location>
        <begin position="283"/>
        <end position="302"/>
    </location>
</feature>
<feature type="domain" description="Inositolphosphotransferase Aur1/Ipt1" evidence="3">
    <location>
        <begin position="133"/>
        <end position="322"/>
    </location>
</feature>
<evidence type="ECO:0000313" key="4">
    <source>
        <dbReference type="EMBL" id="QOZ61816.1"/>
    </source>
</evidence>
<dbReference type="RefSeq" id="WP_128967394.1">
    <property type="nucleotide sequence ID" value="NZ_BMHC01000002.1"/>
</dbReference>
<evidence type="ECO:0000256" key="1">
    <source>
        <dbReference type="SAM" id="MobiDB-lite"/>
    </source>
</evidence>
<proteinExistence type="predicted"/>
<evidence type="ECO:0000259" key="3">
    <source>
        <dbReference type="Pfam" id="PF14378"/>
    </source>
</evidence>
<feature type="transmembrane region" description="Helical" evidence="2">
    <location>
        <begin position="101"/>
        <end position="123"/>
    </location>
</feature>
<feature type="transmembrane region" description="Helical" evidence="2">
    <location>
        <begin position="44"/>
        <end position="66"/>
    </location>
</feature>